<keyword evidence="1" id="KW-1133">Transmembrane helix</keyword>
<dbReference type="AlphaFoldDB" id="A0AAV3SIC1"/>
<evidence type="ECO:0000256" key="1">
    <source>
        <dbReference type="SAM" id="Phobius"/>
    </source>
</evidence>
<gene>
    <name evidence="2" type="ORF">GCM10008985_27120</name>
    <name evidence="3" type="ORF">MUK72_06745</name>
</gene>
<feature type="transmembrane region" description="Helical" evidence="1">
    <location>
        <begin position="225"/>
        <end position="245"/>
    </location>
</feature>
<organism evidence="2 5">
    <name type="scientific">Halococcus dombrowskii</name>
    <dbReference type="NCBI Taxonomy" id="179637"/>
    <lineage>
        <taxon>Archaea</taxon>
        <taxon>Methanobacteriati</taxon>
        <taxon>Methanobacteriota</taxon>
        <taxon>Stenosarchaea group</taxon>
        <taxon>Halobacteria</taxon>
        <taxon>Halobacteriales</taxon>
        <taxon>Halococcaceae</taxon>
        <taxon>Halococcus</taxon>
    </lineage>
</organism>
<dbReference type="EMBL" id="BAAADN010000043">
    <property type="protein sequence ID" value="GAA0468673.1"/>
    <property type="molecule type" value="Genomic_DNA"/>
</dbReference>
<feature type="transmembrane region" description="Helical" evidence="1">
    <location>
        <begin position="150"/>
        <end position="177"/>
    </location>
</feature>
<dbReference type="Pfam" id="PF09852">
    <property type="entry name" value="DUF2079"/>
    <property type="match status" value="1"/>
</dbReference>
<feature type="transmembrane region" description="Helical" evidence="1">
    <location>
        <begin position="347"/>
        <end position="364"/>
    </location>
</feature>
<dbReference type="Proteomes" id="UP000830542">
    <property type="component" value="Chromosome"/>
</dbReference>
<feature type="transmembrane region" description="Helical" evidence="1">
    <location>
        <begin position="183"/>
        <end position="213"/>
    </location>
</feature>
<dbReference type="InterPro" id="IPR018650">
    <property type="entry name" value="STSV1_Orf64"/>
</dbReference>
<accession>A0AAV3SIC1</accession>
<reference evidence="3" key="2">
    <citation type="submission" date="2022-04" db="EMBL/GenBank/DDBJ databases">
        <title>Sequencing and genomic assembly of Halococcus dombrowskii.</title>
        <authorList>
            <person name="Lim S.W."/>
            <person name="MacLea K.S."/>
        </authorList>
    </citation>
    <scope>NUCLEOTIDE SEQUENCE</scope>
    <source>
        <strain evidence="3">H4</strain>
    </source>
</reference>
<evidence type="ECO:0000313" key="4">
    <source>
        <dbReference type="Proteomes" id="UP000830542"/>
    </source>
</evidence>
<evidence type="ECO:0000313" key="2">
    <source>
        <dbReference type="EMBL" id="GAA0468673.1"/>
    </source>
</evidence>
<keyword evidence="4" id="KW-1185">Reference proteome</keyword>
<keyword evidence="1" id="KW-0812">Transmembrane</keyword>
<dbReference type="KEGG" id="hdo:MUK72_06745"/>
<dbReference type="GeneID" id="71761531"/>
<sequence length="667" mass="72900">MSTTDRVAATVGDYLPERSSPTWYVLALALALFVGFSIYLSLLYRSFWLTGADFGSYIHMFESTLHGQGFLEQGKYTVRGPESSYWGGHFTATLLAFLPIYALVPSPYTLLVIKSGLLAASVPMLWVLARSHIESDRLAGLLTASYALNPFLWSAWLFDFQEQILLPLLIFAAYYTYSERRYIAFLAFLTLVLFTNEFTTILVGGFLVGLVVVSFRGGRLRREAPYIGVAAGILVVARVVSGWAIGQYTDASGLPTDVIAAPLQPFVEGSRVGIGQLITIVLGNPELIIDSVSIAIFDKVVYLVLLLLPVLFLAVADELTLGSLIPFIGFAWVFAGRDVYYTFGAHYPLYLLPFVYIGAVRVLARIDTSEIVDTESARASARTVLSGLLALVLVVNLAVGVAIGAEKNAVPGTNDHTEMLEEGIDTVPENASLLTQNDVFPHVAERPNATFSANRTLFYRYQRNNQKPTPEYILLDTKLETQGVEWAQPIRSTYANQFGTEYGLVRYDDEVWVFKRGYNGSPDGIRGNYTVEPRTYELNDFIPNDALRIDGQLVGSGGGEGTYYWYGPGTMLPPGEYTATFRVNATSTGERPVANLEVAAGTTPRPVATENVTNTDGLETITVPFTLDRMHSNVEFRASQAGGAGRFALENVTVQSASGANSSTGTN</sequence>
<protein>
    <submittedName>
        <fullName evidence="3">DUF2079 domain-containing protein</fullName>
    </submittedName>
</protein>
<dbReference type="RefSeq" id="WP_244705059.1">
    <property type="nucleotide sequence ID" value="NZ_BAAADN010000043.1"/>
</dbReference>
<feature type="transmembrane region" description="Helical" evidence="1">
    <location>
        <begin position="85"/>
        <end position="104"/>
    </location>
</feature>
<reference evidence="2" key="1">
    <citation type="journal article" date="2014" name="Int. J. Syst. Evol. Microbiol.">
        <title>Complete genome sequence of Corynebacterium casei LMG S-19264T (=DSM 44701T), isolated from a smear-ripened cheese.</title>
        <authorList>
            <consortium name="US DOE Joint Genome Institute (JGI-PGF)"/>
            <person name="Walter F."/>
            <person name="Albersmeier A."/>
            <person name="Kalinowski J."/>
            <person name="Ruckert C."/>
        </authorList>
    </citation>
    <scope>NUCLEOTIDE SEQUENCE</scope>
    <source>
        <strain evidence="2">JCM 12289</strain>
    </source>
</reference>
<feature type="transmembrane region" description="Helical" evidence="1">
    <location>
        <begin position="23"/>
        <end position="44"/>
    </location>
</feature>
<reference evidence="2" key="3">
    <citation type="submission" date="2023-12" db="EMBL/GenBank/DDBJ databases">
        <authorList>
            <person name="Sun Q."/>
            <person name="Inoue M."/>
        </authorList>
    </citation>
    <scope>NUCLEOTIDE SEQUENCE</scope>
    <source>
        <strain evidence="2">JCM 12289</strain>
    </source>
</reference>
<feature type="transmembrane region" description="Helical" evidence="1">
    <location>
        <begin position="384"/>
        <end position="405"/>
    </location>
</feature>
<evidence type="ECO:0000313" key="3">
    <source>
        <dbReference type="EMBL" id="UOO96394.1"/>
    </source>
</evidence>
<dbReference type="Proteomes" id="UP001500962">
    <property type="component" value="Unassembled WGS sequence"/>
</dbReference>
<feature type="transmembrane region" description="Helical" evidence="1">
    <location>
        <begin position="292"/>
        <end position="312"/>
    </location>
</feature>
<evidence type="ECO:0000313" key="5">
    <source>
        <dbReference type="Proteomes" id="UP001500962"/>
    </source>
</evidence>
<name>A0AAV3SIC1_HALDO</name>
<feature type="transmembrane region" description="Helical" evidence="1">
    <location>
        <begin position="110"/>
        <end position="129"/>
    </location>
</feature>
<proteinExistence type="predicted"/>
<keyword evidence="1" id="KW-0472">Membrane</keyword>
<dbReference type="EMBL" id="CP095005">
    <property type="protein sequence ID" value="UOO96394.1"/>
    <property type="molecule type" value="Genomic_DNA"/>
</dbReference>